<evidence type="ECO:0000313" key="13">
    <source>
        <dbReference type="EMBL" id="SSC12049.1"/>
    </source>
</evidence>
<dbReference type="RefSeq" id="WP_169698453.1">
    <property type="nucleotide sequence ID" value="NZ_LS974202.1"/>
</dbReference>
<dbReference type="Gene3D" id="2.40.240.20">
    <property type="entry name" value="Hypothetical PUA domain-like, domain 1"/>
    <property type="match status" value="1"/>
</dbReference>
<dbReference type="EC" id="2.1.1.193" evidence="10"/>
<dbReference type="Proteomes" id="UP000250796">
    <property type="component" value="Chromosome MESINF"/>
</dbReference>
<dbReference type="InterPro" id="IPR046886">
    <property type="entry name" value="RsmE_MTase_dom"/>
</dbReference>
<evidence type="ECO:0000256" key="9">
    <source>
        <dbReference type="ARBA" id="ARBA00047944"/>
    </source>
</evidence>
<dbReference type="GO" id="GO:0005737">
    <property type="term" value="C:cytoplasm"/>
    <property type="evidence" value="ECO:0007669"/>
    <property type="project" value="UniProtKB-SubCell"/>
</dbReference>
<dbReference type="NCBIfam" id="TIGR00046">
    <property type="entry name" value="RsmE family RNA methyltransferase"/>
    <property type="match status" value="1"/>
</dbReference>
<comment type="function">
    <text evidence="8 10">Specifically methylates the N3 position of the uracil ring of uridine 1498 (m3U1498) in 16S rRNA. Acts on the fully assembled 30S ribosomal subunit.</text>
</comment>
<dbReference type="PANTHER" id="PTHR30027:SF3">
    <property type="entry name" value="16S RRNA (URACIL(1498)-N(3))-METHYLTRANSFERASE"/>
    <property type="match status" value="1"/>
</dbReference>
<dbReference type="InterPro" id="IPR015947">
    <property type="entry name" value="PUA-like_sf"/>
</dbReference>
<comment type="catalytic activity">
    <reaction evidence="9 10">
        <text>uridine(1498) in 16S rRNA + S-adenosyl-L-methionine = N(3)-methyluridine(1498) in 16S rRNA + S-adenosyl-L-homocysteine + H(+)</text>
        <dbReference type="Rhea" id="RHEA:42920"/>
        <dbReference type="Rhea" id="RHEA-COMP:10283"/>
        <dbReference type="Rhea" id="RHEA-COMP:10284"/>
        <dbReference type="ChEBI" id="CHEBI:15378"/>
        <dbReference type="ChEBI" id="CHEBI:57856"/>
        <dbReference type="ChEBI" id="CHEBI:59789"/>
        <dbReference type="ChEBI" id="CHEBI:65315"/>
        <dbReference type="ChEBI" id="CHEBI:74502"/>
        <dbReference type="EC" id="2.1.1.193"/>
    </reaction>
</comment>
<keyword evidence="7 10" id="KW-0949">S-adenosyl-L-methionine</keyword>
<protein>
    <recommendedName>
        <fullName evidence="10">Ribosomal RNA small subunit methyltransferase E</fullName>
        <ecNumber evidence="10">2.1.1.193</ecNumber>
    </recommendedName>
</protein>
<dbReference type="SUPFAM" id="SSF88697">
    <property type="entry name" value="PUA domain-like"/>
    <property type="match status" value="1"/>
</dbReference>
<evidence type="ECO:0000313" key="14">
    <source>
        <dbReference type="Proteomes" id="UP000250796"/>
    </source>
</evidence>
<dbReference type="GO" id="GO:0070042">
    <property type="term" value="F:rRNA (uridine-N3-)-methyltransferase activity"/>
    <property type="evidence" value="ECO:0007669"/>
    <property type="project" value="TreeGrafter"/>
</dbReference>
<reference evidence="13 14" key="1">
    <citation type="submission" date="2017-01" db="EMBL/GenBank/DDBJ databases">
        <authorList>
            <person name="Erauso G."/>
        </authorList>
    </citation>
    <scope>NUCLEOTIDE SEQUENCE [LARGE SCALE GENOMIC DNA]</scope>
    <source>
        <strain evidence="13">MESINF1</strain>
    </source>
</reference>
<accession>A0A7Z7LDL0</accession>
<proteinExistence type="inferred from homology"/>
<dbReference type="CDD" id="cd18084">
    <property type="entry name" value="RsmE-like"/>
    <property type="match status" value="1"/>
</dbReference>
<dbReference type="InterPro" id="IPR029028">
    <property type="entry name" value="Alpha/beta_knot_MTases"/>
</dbReference>
<feature type="domain" description="Ribosomal RNA small subunit methyltransferase E methyltransferase" evidence="11">
    <location>
        <begin position="73"/>
        <end position="221"/>
    </location>
</feature>
<sequence>MPNAFFVEVSGNTVRLDDIEVNHLRVIRAKKGDRLTGTDGRGGIYKFVLEGVGKHEATGTVIEKEFVERDGRTIIIAVAATKWPRLRILLEKATELGVDRIELFQGRRSVALLDGEKLSRYTAVVREAAKQSVNPYLPSVELQRNLDLSGAQNLLLDFRGKPLRELSKELATGREIRLIVGPEGGFTEEEISEISAASVKVSLGRRTLRVETAMIVALGLLNDYTERI</sequence>
<organism evidence="13 14">
    <name type="scientific">Mesotoga infera</name>
    <dbReference type="NCBI Taxonomy" id="1236046"/>
    <lineage>
        <taxon>Bacteria</taxon>
        <taxon>Thermotogati</taxon>
        <taxon>Thermotogota</taxon>
        <taxon>Thermotogae</taxon>
        <taxon>Kosmotogales</taxon>
        <taxon>Kosmotogaceae</taxon>
        <taxon>Mesotoga</taxon>
    </lineage>
</organism>
<evidence type="ECO:0000256" key="6">
    <source>
        <dbReference type="ARBA" id="ARBA00022679"/>
    </source>
</evidence>
<dbReference type="InterPro" id="IPR029026">
    <property type="entry name" value="tRNA_m1G_MTases_N"/>
</dbReference>
<dbReference type="Pfam" id="PF04452">
    <property type="entry name" value="Methyltrans_RNA"/>
    <property type="match status" value="1"/>
</dbReference>
<evidence type="ECO:0000259" key="11">
    <source>
        <dbReference type="Pfam" id="PF04452"/>
    </source>
</evidence>
<dbReference type="Gene3D" id="3.40.1280.10">
    <property type="match status" value="1"/>
</dbReference>
<dbReference type="GO" id="GO:0070475">
    <property type="term" value="P:rRNA base methylation"/>
    <property type="evidence" value="ECO:0007669"/>
    <property type="project" value="TreeGrafter"/>
</dbReference>
<evidence type="ECO:0000256" key="1">
    <source>
        <dbReference type="ARBA" id="ARBA00004496"/>
    </source>
</evidence>
<dbReference type="AlphaFoldDB" id="A0A7Z7LDL0"/>
<evidence type="ECO:0000256" key="3">
    <source>
        <dbReference type="ARBA" id="ARBA00022490"/>
    </source>
</evidence>
<gene>
    <name evidence="13" type="ORF">MESINF_0600</name>
</gene>
<evidence type="ECO:0000256" key="7">
    <source>
        <dbReference type="ARBA" id="ARBA00022691"/>
    </source>
</evidence>
<comment type="subcellular location">
    <subcellularLocation>
        <location evidence="1 10">Cytoplasm</location>
    </subcellularLocation>
</comment>
<keyword evidence="6 10" id="KW-0808">Transferase</keyword>
<dbReference type="Pfam" id="PF20260">
    <property type="entry name" value="PUA_4"/>
    <property type="match status" value="1"/>
</dbReference>
<evidence type="ECO:0000259" key="12">
    <source>
        <dbReference type="Pfam" id="PF20260"/>
    </source>
</evidence>
<evidence type="ECO:0000256" key="2">
    <source>
        <dbReference type="ARBA" id="ARBA00005528"/>
    </source>
</evidence>
<keyword evidence="14" id="KW-1185">Reference proteome</keyword>
<dbReference type="KEGG" id="minf:MESINF_0600"/>
<evidence type="ECO:0000256" key="5">
    <source>
        <dbReference type="ARBA" id="ARBA00022603"/>
    </source>
</evidence>
<feature type="domain" description="Ribosomal RNA small subunit methyltransferase E PUA-like" evidence="12">
    <location>
        <begin position="16"/>
        <end position="61"/>
    </location>
</feature>
<dbReference type="PANTHER" id="PTHR30027">
    <property type="entry name" value="RIBOSOMAL RNA SMALL SUBUNIT METHYLTRANSFERASE E"/>
    <property type="match status" value="1"/>
</dbReference>
<comment type="similarity">
    <text evidence="2 10">Belongs to the RNA methyltransferase RsmE family.</text>
</comment>
<keyword evidence="5 10" id="KW-0489">Methyltransferase</keyword>
<keyword evidence="4 10" id="KW-0698">rRNA processing</keyword>
<evidence type="ECO:0000256" key="4">
    <source>
        <dbReference type="ARBA" id="ARBA00022552"/>
    </source>
</evidence>
<dbReference type="PIRSF" id="PIRSF015601">
    <property type="entry name" value="MTase_slr0722"/>
    <property type="match status" value="1"/>
</dbReference>
<dbReference type="EMBL" id="LS974202">
    <property type="protein sequence ID" value="SSC12049.1"/>
    <property type="molecule type" value="Genomic_DNA"/>
</dbReference>
<name>A0A7Z7LDL0_9BACT</name>
<evidence type="ECO:0000256" key="8">
    <source>
        <dbReference type="ARBA" id="ARBA00025699"/>
    </source>
</evidence>
<dbReference type="InterPro" id="IPR006700">
    <property type="entry name" value="RsmE"/>
</dbReference>
<evidence type="ECO:0000256" key="10">
    <source>
        <dbReference type="PIRNR" id="PIRNR015601"/>
    </source>
</evidence>
<dbReference type="SUPFAM" id="SSF75217">
    <property type="entry name" value="alpha/beta knot"/>
    <property type="match status" value="1"/>
</dbReference>
<keyword evidence="3 10" id="KW-0963">Cytoplasm</keyword>
<dbReference type="InterPro" id="IPR046887">
    <property type="entry name" value="RsmE_PUA-like"/>
</dbReference>